<sequence length="136" mass="14696">MVELVWQDPPSRGGKGYEHVIEALKQNPGKWALISPDWKTTAPPTAFRQNGCESTARKNDDGKTWSVYARAPIPKGQPRPAAPPADDMAAVQRAVQTGTALIPPPPAVPRPKVGEEPPAADPGLSNYLEKRRARVS</sequence>
<dbReference type="KEGG" id="psul:AU252_19830"/>
<evidence type="ECO:0000256" key="1">
    <source>
        <dbReference type="SAM" id="MobiDB-lite"/>
    </source>
</evidence>
<name>A0A0U3QD45_9MICC</name>
<feature type="region of interest" description="Disordered" evidence="1">
    <location>
        <begin position="96"/>
        <end position="136"/>
    </location>
</feature>
<protein>
    <submittedName>
        <fullName evidence="2">Uncharacterized protein</fullName>
    </submittedName>
</protein>
<feature type="region of interest" description="Disordered" evidence="1">
    <location>
        <begin position="42"/>
        <end position="63"/>
    </location>
</feature>
<accession>A0A0U3QD45</accession>
<dbReference type="Proteomes" id="UP000065151">
    <property type="component" value="Chromosome"/>
</dbReference>
<organism evidence="2">
    <name type="scientific">Pseudarthrobacter sulfonivorans</name>
    <dbReference type="NCBI Taxonomy" id="121292"/>
    <lineage>
        <taxon>Bacteria</taxon>
        <taxon>Bacillati</taxon>
        <taxon>Actinomycetota</taxon>
        <taxon>Actinomycetes</taxon>
        <taxon>Micrococcales</taxon>
        <taxon>Micrococcaceae</taxon>
        <taxon>Pseudarthrobacter</taxon>
    </lineage>
</organism>
<gene>
    <name evidence="2" type="ORF">AU252_19830</name>
</gene>
<dbReference type="EMBL" id="CP013747">
    <property type="protein sequence ID" value="ALV43130.1"/>
    <property type="molecule type" value="Genomic_DNA"/>
</dbReference>
<evidence type="ECO:0000313" key="3">
    <source>
        <dbReference type="Proteomes" id="UP000065151"/>
    </source>
</evidence>
<dbReference type="STRING" id="121292.AU252_19830"/>
<dbReference type="AlphaFoldDB" id="A0A0U3QD45"/>
<reference evidence="2 3" key="1">
    <citation type="submission" date="2015-12" db="EMBL/GenBank/DDBJ databases">
        <authorList>
            <person name="Shamseldin A."/>
            <person name="Moawad H."/>
            <person name="Abd El-Rahim W.M."/>
            <person name="Sadowsky M.J."/>
        </authorList>
    </citation>
    <scope>NUCLEOTIDE SEQUENCE [LARGE SCALE GENOMIC DNA]</scope>
    <source>
        <strain evidence="2 3">Ar51</strain>
    </source>
</reference>
<dbReference type="RefSeq" id="WP_058932183.1">
    <property type="nucleotide sequence ID" value="NZ_CP013747.1"/>
</dbReference>
<proteinExistence type="predicted"/>
<evidence type="ECO:0000313" key="2">
    <source>
        <dbReference type="EMBL" id="ALV43130.1"/>
    </source>
</evidence>